<keyword evidence="3" id="KW-0378">Hydrolase</keyword>
<feature type="domain" description="Helicase ATP-binding" evidence="9">
    <location>
        <begin position="597"/>
        <end position="789"/>
    </location>
</feature>
<dbReference type="SUPFAM" id="SSF57850">
    <property type="entry name" value="RING/U-box"/>
    <property type="match status" value="1"/>
</dbReference>
<comment type="similarity">
    <text evidence="1">Belongs to the SNF2/RAD54 helicase family.</text>
</comment>
<dbReference type="InterPro" id="IPR000330">
    <property type="entry name" value="SNF2_N"/>
</dbReference>
<keyword evidence="6" id="KW-0863">Zinc-finger</keyword>
<dbReference type="SMART" id="SM00487">
    <property type="entry name" value="DEXDc"/>
    <property type="match status" value="1"/>
</dbReference>
<dbReference type="Pfam" id="PF00271">
    <property type="entry name" value="Helicase_C"/>
    <property type="match status" value="1"/>
</dbReference>
<dbReference type="CDD" id="cd18793">
    <property type="entry name" value="SF2_C_SNF"/>
    <property type="match status" value="1"/>
</dbReference>
<dbReference type="Gene3D" id="3.40.50.10810">
    <property type="entry name" value="Tandem AAA-ATPase domain"/>
    <property type="match status" value="1"/>
</dbReference>
<evidence type="ECO:0000313" key="12">
    <source>
        <dbReference type="Proteomes" id="UP001152607"/>
    </source>
</evidence>
<feature type="domain" description="RING-type" evidence="8">
    <location>
        <begin position="1018"/>
        <end position="1063"/>
    </location>
</feature>
<dbReference type="GO" id="GO:0004386">
    <property type="term" value="F:helicase activity"/>
    <property type="evidence" value="ECO:0007669"/>
    <property type="project" value="UniProtKB-KW"/>
</dbReference>
<keyword evidence="6" id="KW-0479">Metal-binding</keyword>
<evidence type="ECO:0000256" key="4">
    <source>
        <dbReference type="ARBA" id="ARBA00022806"/>
    </source>
</evidence>
<organism evidence="11 12">
    <name type="scientific">Periconia digitata</name>
    <dbReference type="NCBI Taxonomy" id="1303443"/>
    <lineage>
        <taxon>Eukaryota</taxon>
        <taxon>Fungi</taxon>
        <taxon>Dikarya</taxon>
        <taxon>Ascomycota</taxon>
        <taxon>Pezizomycotina</taxon>
        <taxon>Dothideomycetes</taxon>
        <taxon>Pleosporomycetidae</taxon>
        <taxon>Pleosporales</taxon>
        <taxon>Massarineae</taxon>
        <taxon>Periconiaceae</taxon>
        <taxon>Periconia</taxon>
    </lineage>
</organism>
<dbReference type="Proteomes" id="UP001152607">
    <property type="component" value="Unassembled WGS sequence"/>
</dbReference>
<dbReference type="Gene3D" id="3.40.50.300">
    <property type="entry name" value="P-loop containing nucleotide triphosphate hydrolases"/>
    <property type="match status" value="1"/>
</dbReference>
<dbReference type="SMART" id="SM00490">
    <property type="entry name" value="HELICc"/>
    <property type="match status" value="1"/>
</dbReference>
<dbReference type="InterPro" id="IPR050628">
    <property type="entry name" value="SNF2_RAD54_helicase_TF"/>
</dbReference>
<keyword evidence="2" id="KW-0547">Nucleotide-binding</keyword>
<feature type="compositionally biased region" description="Basic and acidic residues" evidence="7">
    <location>
        <begin position="959"/>
        <end position="973"/>
    </location>
</feature>
<feature type="region of interest" description="Disordered" evidence="7">
    <location>
        <begin position="1"/>
        <end position="34"/>
    </location>
</feature>
<dbReference type="Pfam" id="PF00176">
    <property type="entry name" value="SNF2-rel_dom"/>
    <property type="match status" value="1"/>
</dbReference>
<sequence>MRMRVCTKRSDWDTNDMEAESANPISPERDQNHVQPTLPVVQAADAIMDDFSLAAAPPEVPESYEVPPTSGFPSPGPSIPVLSGNPSSTDCELDSQLNNIINDPFGIGRLAQRGPDSAIPSIEDTRSLRSRRPCLGFHDQDSSEEPDDREEFATPSTHSDVEQPLMPNGREYTMHDSGLDDLIEPMPLTVNNEHDDGTSLFVTDDQHFPRAPQKSPPTQLQLPYQESVSISSHPVITETPQPVPSVSMSANTTPPITISKLGQLKARRKKIQARNMVPGHQPTSHSNLFNQPHVNTVISEMDEYDTYNKRAENDFQQRKRHYDRIRGKNGKLSFTEEVQWMKIAQDEEARKRKLLKDAKMAERESDDVNLFPDFMEQDESRTQGNHSEDNLPDIETSDTPKRKRPELPRKQAKEFSLQEAELQSMYVGLEGQREKPAKKKPRTSDGVGETSNGSGGPPKVAKPRSKRPKGTTKSATGTSKPRQTNKQKKENEHATKQVASLFTTNVFRQQAPEDAPAEPTFNASNKQEAFKQMLSSLTVGEKKDAKSDIHGLRNAIMEFTGRGSVKPAEGGMWLVKGMKTPLKAYQITGTAFMRRRENALEEPRGGLLADQMGLGKTLMMLANIVNGSPDSEAEHKTTLIVAGAGLLSQWADEIGLHTNCGLRVMKYTTGSRIDSNLIMQILGGHDIILTSYTEIMHSYPKNEPPIECQTTEEKNEWWKNTFETRRGALHRMMFHRVVLDEAQAIKNCNSRTSIACRALIAHHKWALSGTPIVNNLTELYPYFRFLNVPNTGSLRIFKHNYCDPGNTENNERLLVRLAQFMLRRTHEDEFGGAPILKLPKAGQMTQWCDFNPVERSIYTVVQTRFATIINNWSQNKQLDKAYSNVLVMLLRLRQLTSSPLMLQFVLRDLAEREDIEKIRIIVNEAAYNRDTREGQLILALRKQLAGWKEDAQESSLQNLDRDSVSSEQGRHDGYNSTSTASASAKTGKAFGKEFNFTPYLNSLASGDNWDRLKQASKCSMCDKPLKQNSPTWITSCSHLSCQKCYEQTALREAISGPQSCKSCGEMIENFTPVSAEEAAIYNGGPAERTRSRKDKERKKIEEQDIKDDWLMLGGESVLPSAKTIAVKAQILNWIKENPDVKIIIYTQFLAMIKILSKMCQEEGWVTEQYHGKLNFNARNNAIKSFANNPQAKVLLASLRCGGLGLNLTMASKVMILDPWWNSAAEQQAFCRVYRFGQREQTFLTRLCVKNTVDERLIAMQERKQREIDAIMEDKGKTTSSMSIRDLMRLFGNLDEDEAGNPFIVVDNPDPRGGFRADDDHEGYVNDD</sequence>
<evidence type="ECO:0000259" key="8">
    <source>
        <dbReference type="PROSITE" id="PS50089"/>
    </source>
</evidence>
<feature type="compositionally biased region" description="Low complexity" evidence="7">
    <location>
        <begin position="59"/>
        <end position="73"/>
    </location>
</feature>
<feature type="compositionally biased region" description="Basic and acidic residues" evidence="7">
    <location>
        <begin position="1308"/>
        <end position="1327"/>
    </location>
</feature>
<feature type="compositionally biased region" description="Basic and acidic residues" evidence="7">
    <location>
        <begin position="378"/>
        <end position="389"/>
    </location>
</feature>
<dbReference type="EMBL" id="CAOQHR010000003">
    <property type="protein sequence ID" value="CAI6332506.1"/>
    <property type="molecule type" value="Genomic_DNA"/>
</dbReference>
<dbReference type="GO" id="GO:0005634">
    <property type="term" value="C:nucleus"/>
    <property type="evidence" value="ECO:0007669"/>
    <property type="project" value="TreeGrafter"/>
</dbReference>
<dbReference type="PROSITE" id="PS51192">
    <property type="entry name" value="HELICASE_ATP_BIND_1"/>
    <property type="match status" value="1"/>
</dbReference>
<dbReference type="InterPro" id="IPR049730">
    <property type="entry name" value="SNF2/RAD54-like_C"/>
</dbReference>
<dbReference type="PROSITE" id="PS51194">
    <property type="entry name" value="HELICASE_CTER"/>
    <property type="match status" value="1"/>
</dbReference>
<accession>A0A9W4UA84</accession>
<dbReference type="Gene3D" id="3.30.40.10">
    <property type="entry name" value="Zinc/RING finger domain, C3HC4 (zinc finger)"/>
    <property type="match status" value="1"/>
</dbReference>
<dbReference type="InterPro" id="IPR013083">
    <property type="entry name" value="Znf_RING/FYVE/PHD"/>
</dbReference>
<dbReference type="GO" id="GO:0008270">
    <property type="term" value="F:zinc ion binding"/>
    <property type="evidence" value="ECO:0007669"/>
    <property type="project" value="UniProtKB-KW"/>
</dbReference>
<dbReference type="GO" id="GO:0005524">
    <property type="term" value="F:ATP binding"/>
    <property type="evidence" value="ECO:0007669"/>
    <property type="project" value="UniProtKB-KW"/>
</dbReference>
<proteinExistence type="inferred from homology"/>
<evidence type="ECO:0000259" key="9">
    <source>
        <dbReference type="PROSITE" id="PS51192"/>
    </source>
</evidence>
<name>A0A9W4UA84_9PLEO</name>
<dbReference type="InterPro" id="IPR001650">
    <property type="entry name" value="Helicase_C-like"/>
</dbReference>
<dbReference type="InterPro" id="IPR001841">
    <property type="entry name" value="Znf_RING"/>
</dbReference>
<dbReference type="GO" id="GO:0016787">
    <property type="term" value="F:hydrolase activity"/>
    <property type="evidence" value="ECO:0007669"/>
    <property type="project" value="UniProtKB-KW"/>
</dbReference>
<feature type="region of interest" description="Disordered" evidence="7">
    <location>
        <begin position="955"/>
        <end position="982"/>
    </location>
</feature>
<gene>
    <name evidence="11" type="ORF">PDIGIT_LOCUS5531</name>
</gene>
<evidence type="ECO:0000259" key="10">
    <source>
        <dbReference type="PROSITE" id="PS51194"/>
    </source>
</evidence>
<evidence type="ECO:0000256" key="6">
    <source>
        <dbReference type="PROSITE-ProRule" id="PRU00175"/>
    </source>
</evidence>
<dbReference type="CDD" id="cd18008">
    <property type="entry name" value="DEXDc_SHPRH-like"/>
    <property type="match status" value="1"/>
</dbReference>
<dbReference type="GO" id="GO:0008094">
    <property type="term" value="F:ATP-dependent activity, acting on DNA"/>
    <property type="evidence" value="ECO:0007669"/>
    <property type="project" value="TreeGrafter"/>
</dbReference>
<feature type="region of interest" description="Disordered" evidence="7">
    <location>
        <begin position="59"/>
        <end position="78"/>
    </location>
</feature>
<feature type="compositionally biased region" description="Basic residues" evidence="7">
    <location>
        <begin position="461"/>
        <end position="470"/>
    </location>
</feature>
<feature type="region of interest" description="Disordered" evidence="7">
    <location>
        <begin position="111"/>
        <end position="177"/>
    </location>
</feature>
<protein>
    <submittedName>
        <fullName evidence="11">Uncharacterized protein</fullName>
    </submittedName>
</protein>
<keyword evidence="12" id="KW-1185">Reference proteome</keyword>
<dbReference type="InterPro" id="IPR027417">
    <property type="entry name" value="P-loop_NTPase"/>
</dbReference>
<evidence type="ECO:0000256" key="2">
    <source>
        <dbReference type="ARBA" id="ARBA00022741"/>
    </source>
</evidence>
<comment type="caution">
    <text evidence="11">The sequence shown here is derived from an EMBL/GenBank/DDBJ whole genome shotgun (WGS) entry which is preliminary data.</text>
</comment>
<dbReference type="PROSITE" id="PS50089">
    <property type="entry name" value="ZF_RING_2"/>
    <property type="match status" value="1"/>
</dbReference>
<keyword evidence="5" id="KW-0067">ATP-binding</keyword>
<evidence type="ECO:0000256" key="1">
    <source>
        <dbReference type="ARBA" id="ARBA00007025"/>
    </source>
</evidence>
<feature type="compositionally biased region" description="Low complexity" evidence="7">
    <location>
        <begin position="471"/>
        <end position="480"/>
    </location>
</feature>
<evidence type="ECO:0000256" key="5">
    <source>
        <dbReference type="ARBA" id="ARBA00022840"/>
    </source>
</evidence>
<feature type="domain" description="Helicase C-terminal" evidence="10">
    <location>
        <begin position="1126"/>
        <end position="1287"/>
    </location>
</feature>
<dbReference type="PANTHER" id="PTHR45626:SF17">
    <property type="entry name" value="HELICASE-LIKE TRANSCRIPTION FACTOR"/>
    <property type="match status" value="1"/>
</dbReference>
<dbReference type="SUPFAM" id="SSF52540">
    <property type="entry name" value="P-loop containing nucleoside triphosphate hydrolases"/>
    <property type="match status" value="2"/>
</dbReference>
<evidence type="ECO:0000313" key="11">
    <source>
        <dbReference type="EMBL" id="CAI6332506.1"/>
    </source>
</evidence>
<dbReference type="InterPro" id="IPR014001">
    <property type="entry name" value="Helicase_ATP-bd"/>
</dbReference>
<feature type="region of interest" description="Disordered" evidence="7">
    <location>
        <begin position="1306"/>
        <end position="1327"/>
    </location>
</feature>
<feature type="region of interest" description="Disordered" evidence="7">
    <location>
        <begin position="378"/>
        <end position="494"/>
    </location>
</feature>
<dbReference type="GO" id="GO:0006281">
    <property type="term" value="P:DNA repair"/>
    <property type="evidence" value="ECO:0007669"/>
    <property type="project" value="TreeGrafter"/>
</dbReference>
<dbReference type="PANTHER" id="PTHR45626">
    <property type="entry name" value="TRANSCRIPTION TERMINATION FACTOR 2-RELATED"/>
    <property type="match status" value="1"/>
</dbReference>
<dbReference type="OrthoDB" id="448448at2759"/>
<reference evidence="11" key="1">
    <citation type="submission" date="2023-01" db="EMBL/GenBank/DDBJ databases">
        <authorList>
            <person name="Van Ghelder C."/>
            <person name="Rancurel C."/>
        </authorList>
    </citation>
    <scope>NUCLEOTIDE SEQUENCE</scope>
    <source>
        <strain evidence="11">CNCM I-4278</strain>
    </source>
</reference>
<evidence type="ECO:0000256" key="3">
    <source>
        <dbReference type="ARBA" id="ARBA00022801"/>
    </source>
</evidence>
<keyword evidence="4" id="KW-0347">Helicase</keyword>
<keyword evidence="6" id="KW-0862">Zinc</keyword>
<dbReference type="InterPro" id="IPR038718">
    <property type="entry name" value="SNF2-like_sf"/>
</dbReference>
<evidence type="ECO:0000256" key="7">
    <source>
        <dbReference type="SAM" id="MobiDB-lite"/>
    </source>
</evidence>